<dbReference type="FunFam" id="3.30.70.330:FF:000013">
    <property type="entry name" value="CUGBP Elav-like family member 1 isoform 2"/>
    <property type="match status" value="1"/>
</dbReference>
<dbReference type="InterPro" id="IPR035979">
    <property type="entry name" value="RBD_domain_sf"/>
</dbReference>
<keyword evidence="2 3" id="KW-0694">RNA-binding</keyword>
<evidence type="ECO:0000256" key="4">
    <source>
        <dbReference type="SAM" id="MobiDB-lite"/>
    </source>
</evidence>
<dbReference type="GO" id="GO:0003723">
    <property type="term" value="F:RNA binding"/>
    <property type="evidence" value="ECO:0007669"/>
    <property type="project" value="UniProtKB-UniRule"/>
</dbReference>
<evidence type="ECO:0000313" key="6">
    <source>
        <dbReference type="EMBL" id="CAH0714615.1"/>
    </source>
</evidence>
<dbReference type="EMBL" id="OV170221">
    <property type="protein sequence ID" value="CAH0714615.1"/>
    <property type="molecule type" value="Genomic_DNA"/>
</dbReference>
<dbReference type="InterPro" id="IPR000504">
    <property type="entry name" value="RRM_dom"/>
</dbReference>
<evidence type="ECO:0000259" key="5">
    <source>
        <dbReference type="PROSITE" id="PS50102"/>
    </source>
</evidence>
<feature type="region of interest" description="Disordered" evidence="4">
    <location>
        <begin position="1"/>
        <end position="40"/>
    </location>
</feature>
<evidence type="ECO:0000256" key="1">
    <source>
        <dbReference type="ARBA" id="ARBA00022737"/>
    </source>
</evidence>
<dbReference type="PANTHER" id="PTHR24012">
    <property type="entry name" value="RNA BINDING PROTEIN"/>
    <property type="match status" value="1"/>
</dbReference>
<dbReference type="OrthoDB" id="267048at2759"/>
<evidence type="ECO:0000256" key="2">
    <source>
        <dbReference type="ARBA" id="ARBA00022884"/>
    </source>
</evidence>
<sequence>MLQSLNALAGKISPGGGLDSNANRHSHPNRNHKALPYSKTNGMNMNINNNNSTSINNNNNDEKVEMPDPDYIKMFVGQVPRSMDENDLRQMFEEFGRVHQINVLRDKITGASKGCCFVTFFTRKAALKAQDALHNIKTLSGIDLFAKGTPGYPLFFERKQDKQYLS</sequence>
<evidence type="ECO:0000313" key="7">
    <source>
        <dbReference type="Proteomes" id="UP000838878"/>
    </source>
</evidence>
<evidence type="ECO:0000256" key="3">
    <source>
        <dbReference type="PROSITE-ProRule" id="PRU00176"/>
    </source>
</evidence>
<dbReference type="SMART" id="SM00360">
    <property type="entry name" value="RRM"/>
    <property type="match status" value="1"/>
</dbReference>
<gene>
    <name evidence="6" type="ORF">BINO364_LOCUS1644</name>
</gene>
<keyword evidence="7" id="KW-1185">Reference proteome</keyword>
<dbReference type="AlphaFoldDB" id="A0A8J9Y612"/>
<reference evidence="6" key="1">
    <citation type="submission" date="2021-12" db="EMBL/GenBank/DDBJ databases">
        <authorList>
            <person name="Martin H S."/>
        </authorList>
    </citation>
    <scope>NUCLEOTIDE SEQUENCE</scope>
</reference>
<dbReference type="Pfam" id="PF00076">
    <property type="entry name" value="RRM_1"/>
    <property type="match status" value="1"/>
</dbReference>
<protein>
    <recommendedName>
        <fullName evidence="5">RRM domain-containing protein</fullName>
    </recommendedName>
</protein>
<accession>A0A8J9Y612</accession>
<dbReference type="PROSITE" id="PS50102">
    <property type="entry name" value="RRM"/>
    <property type="match status" value="1"/>
</dbReference>
<dbReference type="Proteomes" id="UP000838878">
    <property type="component" value="Chromosome 1"/>
</dbReference>
<feature type="compositionally biased region" description="Basic residues" evidence="4">
    <location>
        <begin position="24"/>
        <end position="33"/>
    </location>
</feature>
<dbReference type="SUPFAM" id="SSF54928">
    <property type="entry name" value="RNA-binding domain, RBD"/>
    <property type="match status" value="1"/>
</dbReference>
<organism evidence="6 7">
    <name type="scientific">Brenthis ino</name>
    <name type="common">lesser marbled fritillary</name>
    <dbReference type="NCBI Taxonomy" id="405034"/>
    <lineage>
        <taxon>Eukaryota</taxon>
        <taxon>Metazoa</taxon>
        <taxon>Ecdysozoa</taxon>
        <taxon>Arthropoda</taxon>
        <taxon>Hexapoda</taxon>
        <taxon>Insecta</taxon>
        <taxon>Pterygota</taxon>
        <taxon>Neoptera</taxon>
        <taxon>Endopterygota</taxon>
        <taxon>Lepidoptera</taxon>
        <taxon>Glossata</taxon>
        <taxon>Ditrysia</taxon>
        <taxon>Papilionoidea</taxon>
        <taxon>Nymphalidae</taxon>
        <taxon>Heliconiinae</taxon>
        <taxon>Argynnini</taxon>
        <taxon>Brenthis</taxon>
    </lineage>
</organism>
<proteinExistence type="predicted"/>
<name>A0A8J9Y612_9NEOP</name>
<dbReference type="Gene3D" id="3.30.70.330">
    <property type="match status" value="1"/>
</dbReference>
<dbReference type="InterPro" id="IPR012677">
    <property type="entry name" value="Nucleotide-bd_a/b_plait_sf"/>
</dbReference>
<feature type="non-terminal residue" evidence="6">
    <location>
        <position position="166"/>
    </location>
</feature>
<feature type="domain" description="RRM" evidence="5">
    <location>
        <begin position="72"/>
        <end position="161"/>
    </location>
</feature>
<keyword evidence="1" id="KW-0677">Repeat</keyword>